<proteinExistence type="predicted"/>
<dbReference type="AlphaFoldDB" id="A0AAE0Z045"/>
<evidence type="ECO:0000313" key="2">
    <source>
        <dbReference type="Proteomes" id="UP001283361"/>
    </source>
</evidence>
<dbReference type="EMBL" id="JAWDGP010005046">
    <property type="protein sequence ID" value="KAK3760120.1"/>
    <property type="molecule type" value="Genomic_DNA"/>
</dbReference>
<reference evidence="1" key="1">
    <citation type="journal article" date="2023" name="G3 (Bethesda)">
        <title>A reference genome for the long-term kleptoplast-retaining sea slug Elysia crispata morphotype clarki.</title>
        <authorList>
            <person name="Eastman K.E."/>
            <person name="Pendleton A.L."/>
            <person name="Shaikh M.A."/>
            <person name="Suttiyut T."/>
            <person name="Ogas R."/>
            <person name="Tomko P."/>
            <person name="Gavelis G."/>
            <person name="Widhalm J.R."/>
            <person name="Wisecaver J.H."/>
        </authorList>
    </citation>
    <scope>NUCLEOTIDE SEQUENCE</scope>
    <source>
        <strain evidence="1">ECLA1</strain>
    </source>
</reference>
<name>A0AAE0Z045_9GAST</name>
<sequence>MSSMLEGFSSSGLEACKGFVDRVRCSWLGEAKKTSGFRSFLLFVCALSWMLSRPSLLGFPPGILCHCSDKNHFAKGGKSSTEHFTKGGKPSSEDFAKGGKPRINCAMVRGIAGRDMG</sequence>
<keyword evidence="2" id="KW-1185">Reference proteome</keyword>
<organism evidence="1 2">
    <name type="scientific">Elysia crispata</name>
    <name type="common">lettuce slug</name>
    <dbReference type="NCBI Taxonomy" id="231223"/>
    <lineage>
        <taxon>Eukaryota</taxon>
        <taxon>Metazoa</taxon>
        <taxon>Spiralia</taxon>
        <taxon>Lophotrochozoa</taxon>
        <taxon>Mollusca</taxon>
        <taxon>Gastropoda</taxon>
        <taxon>Heterobranchia</taxon>
        <taxon>Euthyneura</taxon>
        <taxon>Panpulmonata</taxon>
        <taxon>Sacoglossa</taxon>
        <taxon>Placobranchoidea</taxon>
        <taxon>Plakobranchidae</taxon>
        <taxon>Elysia</taxon>
    </lineage>
</organism>
<dbReference type="Proteomes" id="UP001283361">
    <property type="component" value="Unassembled WGS sequence"/>
</dbReference>
<evidence type="ECO:0000313" key="1">
    <source>
        <dbReference type="EMBL" id="KAK3760120.1"/>
    </source>
</evidence>
<comment type="caution">
    <text evidence="1">The sequence shown here is derived from an EMBL/GenBank/DDBJ whole genome shotgun (WGS) entry which is preliminary data.</text>
</comment>
<protein>
    <submittedName>
        <fullName evidence="1">Uncharacterized protein</fullName>
    </submittedName>
</protein>
<accession>A0AAE0Z045</accession>
<gene>
    <name evidence="1" type="ORF">RRG08_056410</name>
</gene>